<dbReference type="RefSeq" id="WP_142434874.1">
    <property type="nucleotide sequence ID" value="NZ_BSYC01000005.1"/>
</dbReference>
<comment type="caution">
    <text evidence="1">The sequence shown here is derived from an EMBL/GenBank/DDBJ whole genome shotgun (WGS) entry which is preliminary data.</text>
</comment>
<name>A0ABD4ZSX3_ENTGA</name>
<dbReference type="Proteomes" id="UP001241571">
    <property type="component" value="Unassembled WGS sequence"/>
</dbReference>
<dbReference type="EMBL" id="JASUBT010000005">
    <property type="protein sequence ID" value="MDL4935780.1"/>
    <property type="molecule type" value="Genomic_DNA"/>
</dbReference>
<evidence type="ECO:0000313" key="2">
    <source>
        <dbReference type="Proteomes" id="UP001241571"/>
    </source>
</evidence>
<proteinExistence type="predicted"/>
<reference evidence="1 2" key="1">
    <citation type="submission" date="2023-06" db="EMBL/GenBank/DDBJ databases">
        <title>Acute promotion of culturable opportunistic pathogens and persistent increase of antibiotic resistance following antibiotic exposure in mouse gut microbiota.</title>
        <authorList>
            <person name="Li L."/>
            <person name="Wang B."/>
            <person name="Sun Y."/>
            <person name="Wang M."/>
            <person name="Xu H."/>
        </authorList>
    </citation>
    <scope>NUCLEOTIDE SEQUENCE [LARGE SCALE GENOMIC DNA]</scope>
    <source>
        <strain evidence="1 2">CRI2_2</strain>
    </source>
</reference>
<dbReference type="AlphaFoldDB" id="A0ABD4ZSX3"/>
<protein>
    <recommendedName>
        <fullName evidence="3">YopX protein domain-containing protein</fullName>
    </recommendedName>
</protein>
<evidence type="ECO:0000313" key="1">
    <source>
        <dbReference type="EMBL" id="MDL4935780.1"/>
    </source>
</evidence>
<gene>
    <name evidence="1" type="ORF">QRX88_08650</name>
</gene>
<organism evidence="1 2">
    <name type="scientific">Enterococcus gallinarum</name>
    <dbReference type="NCBI Taxonomy" id="1353"/>
    <lineage>
        <taxon>Bacteria</taxon>
        <taxon>Bacillati</taxon>
        <taxon>Bacillota</taxon>
        <taxon>Bacilli</taxon>
        <taxon>Lactobacillales</taxon>
        <taxon>Enterococcaceae</taxon>
        <taxon>Enterococcus</taxon>
    </lineage>
</organism>
<evidence type="ECO:0008006" key="3">
    <source>
        <dbReference type="Google" id="ProtNLM"/>
    </source>
</evidence>
<accession>A0ABD4ZSX3</accession>
<sequence>MFKEGSYVTANGTFQVKAVGEEYIEFDPYGVGEVSNVSQYEENGFKEVTENGLPKEFDGFQVGDFFSLNGKYKVLRSNELFTKIELENHMLSLPNHKLMEVE</sequence>